<proteinExistence type="predicted"/>
<sequence length="464" mass="54535">MRYIGPFFRMNSISAEEIKHQLFFFSKESLKNIVLNSKCGIVHYTKSNKKHSSNSDNNIFDKYSPLLCIYKKGNPKIVSKSNLSWDENTFKKEINVISNALMTLSILELSDYYSFFKDVDKQLYELSEVYKKLAKYQLDFYSTSLRSPEGFFVDKKTSSSNDSTFIDKKNKFKFSDQAFMMCAYYNYSNLAPSDDDAAVYKNFALDILRMLSDFKEEIYSLSSQECNKLCLALNIFYDYSKEEKSKELVLDLMDLIKEKHTFNELSNEDIELTTLENINFYLTYKNTGYLDFKEDFMSFSKKHLELFDSDKSIFNKNSDKKEIKYSSTELLNYMFSSLIYFVDEDADSSYENNISSLYKRILLNGQLTTSWPDVPDIDSAERYRNASLRSEDMFNEQLFKISNISDSSDLCPVFRKEITYSKKKETITPSKDTFYAQRNMMIYFLAIYLFKKDIIQKTFDISEV</sequence>
<dbReference type="AlphaFoldDB" id="A0A1M6E357"/>
<reference evidence="1 2" key="1">
    <citation type="submission" date="2016-11" db="EMBL/GenBank/DDBJ databases">
        <authorList>
            <person name="Jaros S."/>
            <person name="Januszkiewicz K."/>
            <person name="Wedrychowicz H."/>
        </authorList>
    </citation>
    <scope>NUCLEOTIDE SEQUENCE [LARGE SCALE GENOMIC DNA]</scope>
    <source>
        <strain evidence="1 2">DSM 6191</strain>
    </source>
</reference>
<dbReference type="RefSeq" id="WP_073022670.1">
    <property type="nucleotide sequence ID" value="NZ_FQXU01000020.1"/>
</dbReference>
<evidence type="ECO:0000313" key="2">
    <source>
        <dbReference type="Proteomes" id="UP000184241"/>
    </source>
</evidence>
<name>A0A1M6E357_9CLOT</name>
<dbReference type="Proteomes" id="UP000184241">
    <property type="component" value="Unassembled WGS sequence"/>
</dbReference>
<organism evidence="1 2">
    <name type="scientific">Clostridium intestinale DSM 6191</name>
    <dbReference type="NCBI Taxonomy" id="1121320"/>
    <lineage>
        <taxon>Bacteria</taxon>
        <taxon>Bacillati</taxon>
        <taxon>Bacillota</taxon>
        <taxon>Clostridia</taxon>
        <taxon>Eubacteriales</taxon>
        <taxon>Clostridiaceae</taxon>
        <taxon>Clostridium</taxon>
    </lineage>
</organism>
<dbReference type="EMBL" id="FQXU01000020">
    <property type="protein sequence ID" value="SHI79926.1"/>
    <property type="molecule type" value="Genomic_DNA"/>
</dbReference>
<protein>
    <submittedName>
        <fullName evidence="1">Uncharacterized protein</fullName>
    </submittedName>
</protein>
<evidence type="ECO:0000313" key="1">
    <source>
        <dbReference type="EMBL" id="SHI79926.1"/>
    </source>
</evidence>
<gene>
    <name evidence="1" type="ORF">SAMN02745941_04374</name>
</gene>
<accession>A0A1M6E357</accession>